<keyword evidence="1" id="KW-0812">Transmembrane</keyword>
<dbReference type="Proteomes" id="UP000291525">
    <property type="component" value="Unassembled WGS sequence"/>
</dbReference>
<proteinExistence type="predicted"/>
<keyword evidence="1" id="KW-1133">Transmembrane helix</keyword>
<feature type="transmembrane region" description="Helical" evidence="1">
    <location>
        <begin position="103"/>
        <end position="120"/>
    </location>
</feature>
<comment type="caution">
    <text evidence="2">The sequence shown here is derived from an EMBL/GenBank/DDBJ whole genome shotgun (WGS) entry which is preliminary data.</text>
</comment>
<gene>
    <name evidence="2" type="ORF">EXW74_02435</name>
</gene>
<keyword evidence="1" id="KW-0472">Membrane</keyword>
<dbReference type="AlphaFoldDB" id="A0A4Q8L3C8"/>
<name>A0A4Q8L3C8_9STRE</name>
<dbReference type="RefSeq" id="WP_130554550.1">
    <property type="nucleotide sequence ID" value="NZ_SHGT01000008.1"/>
</dbReference>
<evidence type="ECO:0000313" key="3">
    <source>
        <dbReference type="Proteomes" id="UP000291525"/>
    </source>
</evidence>
<sequence>MKRLELFCVLLFGISLFLPFSSALDLANFSIVQINGWKFFSQYPIVTILAVILFLLLTFQLIHSKIINSLLTLFLGILVIYLYSIPLGEIAQLSKELLQQLPVGYYASALLALVMGSLTIHKTFFR</sequence>
<evidence type="ECO:0000256" key="1">
    <source>
        <dbReference type="SAM" id="Phobius"/>
    </source>
</evidence>
<dbReference type="EMBL" id="SHGT01000008">
    <property type="protein sequence ID" value="TAA14473.1"/>
    <property type="molecule type" value="Genomic_DNA"/>
</dbReference>
<feature type="transmembrane region" description="Helical" evidence="1">
    <location>
        <begin position="39"/>
        <end position="59"/>
    </location>
</feature>
<protein>
    <submittedName>
        <fullName evidence="2">Uncharacterized protein</fullName>
    </submittedName>
</protein>
<evidence type="ECO:0000313" key="2">
    <source>
        <dbReference type="EMBL" id="TAA14473.1"/>
    </source>
</evidence>
<feature type="transmembrane region" description="Helical" evidence="1">
    <location>
        <begin position="66"/>
        <end position="83"/>
    </location>
</feature>
<organism evidence="2 3">
    <name type="scientific">Streptococcus parasuis</name>
    <dbReference type="NCBI Taxonomy" id="1501662"/>
    <lineage>
        <taxon>Bacteria</taxon>
        <taxon>Bacillati</taxon>
        <taxon>Bacillota</taxon>
        <taxon>Bacilli</taxon>
        <taxon>Lactobacillales</taxon>
        <taxon>Streptococcaceae</taxon>
        <taxon>Streptococcus</taxon>
    </lineage>
</organism>
<dbReference type="OrthoDB" id="9923843at2"/>
<accession>A0A4Q8L3C8</accession>
<reference evidence="2 3" key="1">
    <citation type="submission" date="2019-02" db="EMBL/GenBank/DDBJ databases">
        <title>First genome of the species Streptococcus parasuis.</title>
        <authorList>
            <person name="Stevens M.J.A."/>
            <person name="Stephan R."/>
        </authorList>
    </citation>
    <scope>NUCLEOTIDE SEQUENCE [LARGE SCALE GENOMIC DNA]</scope>
    <source>
        <strain evidence="2 3">4253</strain>
    </source>
</reference>